<feature type="non-terminal residue" evidence="2">
    <location>
        <position position="57"/>
    </location>
</feature>
<dbReference type="PANTHER" id="PTHR42887">
    <property type="entry name" value="OS12G0638800 PROTEIN"/>
    <property type="match status" value="1"/>
</dbReference>
<dbReference type="SUPFAM" id="SSF51905">
    <property type="entry name" value="FAD/NAD(P)-binding domain"/>
    <property type="match status" value="1"/>
</dbReference>
<dbReference type="Gene3D" id="3.50.50.60">
    <property type="entry name" value="FAD/NAD(P)-binding domain"/>
    <property type="match status" value="1"/>
</dbReference>
<feature type="domain" description="RsdA/BaiN/AoA(So)-like Rossmann fold-like" evidence="1">
    <location>
        <begin position="3"/>
        <end position="54"/>
    </location>
</feature>
<proteinExistence type="predicted"/>
<dbReference type="InterPro" id="IPR036188">
    <property type="entry name" value="FAD/NAD-bd_sf"/>
</dbReference>
<evidence type="ECO:0000313" key="2">
    <source>
        <dbReference type="EMBL" id="DAB35958.1"/>
    </source>
</evidence>
<evidence type="ECO:0000313" key="3">
    <source>
        <dbReference type="Proteomes" id="UP000231638"/>
    </source>
</evidence>
<comment type="caution">
    <text evidence="2">The sequence shown here is derived from an EMBL/GenBank/DDBJ whole genome shotgun (WGS) entry which is preliminary data.</text>
</comment>
<accession>A0A2D3W6C4</accession>
<dbReference type="Proteomes" id="UP000231638">
    <property type="component" value="Unassembled WGS sequence"/>
</dbReference>
<dbReference type="InterPro" id="IPR057661">
    <property type="entry name" value="RsdA/BaiN/AoA(So)_Rossmann"/>
</dbReference>
<sequence length="57" mass="5867">MSRVAIIGAGASGLVCAIEAARKGLHVTLFEKNGKVGRKILATGNGKCNISNEKISL</sequence>
<dbReference type="Pfam" id="PF03486">
    <property type="entry name" value="HI0933_like"/>
    <property type="match status" value="1"/>
</dbReference>
<dbReference type="PRINTS" id="PR00419">
    <property type="entry name" value="ADXRDTASE"/>
</dbReference>
<dbReference type="EMBL" id="DLUG01000192">
    <property type="protein sequence ID" value="DAB35958.1"/>
    <property type="molecule type" value="Genomic_DNA"/>
</dbReference>
<gene>
    <name evidence="2" type="ORF">CFH80_07285</name>
</gene>
<organism evidence="2 3">
    <name type="scientific">Sulfurospirillum cavolei</name>
    <dbReference type="NCBI Taxonomy" id="366522"/>
    <lineage>
        <taxon>Bacteria</taxon>
        <taxon>Pseudomonadati</taxon>
        <taxon>Campylobacterota</taxon>
        <taxon>Epsilonproteobacteria</taxon>
        <taxon>Campylobacterales</taxon>
        <taxon>Sulfurospirillaceae</taxon>
        <taxon>Sulfurospirillum</taxon>
    </lineage>
</organism>
<evidence type="ECO:0000259" key="1">
    <source>
        <dbReference type="Pfam" id="PF03486"/>
    </source>
</evidence>
<reference evidence="2 3" key="1">
    <citation type="journal article" date="2017" name="Front. Microbiol.">
        <title>Comparative Genomic Analysis of the Class Epsilonproteobacteria and Proposed Reclassification to Epsilonbacteraeota (phyl. nov.).</title>
        <authorList>
            <person name="Waite D.W."/>
            <person name="Vanwonterghem I."/>
            <person name="Rinke C."/>
            <person name="Parks D.H."/>
            <person name="Zhang Y."/>
            <person name="Takai K."/>
            <person name="Sievert S.M."/>
            <person name="Simon J."/>
            <person name="Campbell B.J."/>
            <person name="Hanson T.E."/>
            <person name="Woyke T."/>
            <person name="Klotz M.G."/>
            <person name="Hugenholtz P."/>
        </authorList>
    </citation>
    <scope>NUCLEOTIDE SEQUENCE [LARGE SCALE GENOMIC DNA]</scope>
    <source>
        <strain evidence="2">UBA11420</strain>
    </source>
</reference>
<protein>
    <submittedName>
        <fullName evidence="2">Aminoacetone oxidase family FAD-binding enzyme</fullName>
    </submittedName>
</protein>
<name>A0A2D3W6C4_9BACT</name>
<dbReference type="PANTHER" id="PTHR42887:SF2">
    <property type="entry name" value="OS12G0638800 PROTEIN"/>
    <property type="match status" value="1"/>
</dbReference>
<dbReference type="AlphaFoldDB" id="A0A2D3W6C4"/>
<dbReference type="InterPro" id="IPR004792">
    <property type="entry name" value="BaiN-like"/>
</dbReference>